<dbReference type="EMBL" id="CP089982">
    <property type="protein sequence ID" value="WXA91933.1"/>
    <property type="molecule type" value="Genomic_DNA"/>
</dbReference>
<evidence type="ECO:0000256" key="1">
    <source>
        <dbReference type="SAM" id="MobiDB-lite"/>
    </source>
</evidence>
<dbReference type="Proteomes" id="UP001379533">
    <property type="component" value="Chromosome"/>
</dbReference>
<sequence length="274" mass="27999">MKWRYGIGLAALSFAAWIFSACSGDDSNGSGPPSGQDGGNDAFLSDAGADSDPGNAAAACENYCRIVGEHCQGEVRNQPKGEPTAQYLSNEGCRHACSKMDLGQPSDENGVDSIYCRIWHADAPAQGDPGKHCPHAGLSGGGTCSGAVDSGASGRCATFCHLALAICDPAALKAAGVPPTDVPFQDEGACLNACGKDLGTGGNTPAFNFDSSQNELTQRGDTLNCRQYQLGVAYDDPPLADGGVTESAKRVCPWLRANGGLTPPPDGGPCVGTK</sequence>
<protein>
    <submittedName>
        <fullName evidence="3">Uncharacterized protein</fullName>
    </submittedName>
</protein>
<evidence type="ECO:0000313" key="3">
    <source>
        <dbReference type="EMBL" id="WXA91933.1"/>
    </source>
</evidence>
<feature type="chain" id="PRO_5045349049" evidence="2">
    <location>
        <begin position="24"/>
        <end position="274"/>
    </location>
</feature>
<keyword evidence="2" id="KW-0732">Signal</keyword>
<reference evidence="3 4" key="1">
    <citation type="submission" date="2021-12" db="EMBL/GenBank/DDBJ databases">
        <title>Discovery of the Pendulisporaceae a myxobacterial family with distinct sporulation behavior and unique specialized metabolism.</title>
        <authorList>
            <person name="Garcia R."/>
            <person name="Popoff A."/>
            <person name="Bader C.D."/>
            <person name="Loehr J."/>
            <person name="Walesch S."/>
            <person name="Walt C."/>
            <person name="Boldt J."/>
            <person name="Bunk B."/>
            <person name="Haeckl F.J.F.P.J."/>
            <person name="Gunesch A.P."/>
            <person name="Birkelbach J."/>
            <person name="Nuebel U."/>
            <person name="Pietschmann T."/>
            <person name="Bach T."/>
            <person name="Mueller R."/>
        </authorList>
    </citation>
    <scope>NUCLEOTIDE SEQUENCE [LARGE SCALE GENOMIC DNA]</scope>
    <source>
        <strain evidence="3 4">MSr12523</strain>
    </source>
</reference>
<keyword evidence="4" id="KW-1185">Reference proteome</keyword>
<gene>
    <name evidence="3" type="ORF">LZC95_36465</name>
</gene>
<organism evidence="3 4">
    <name type="scientific">Pendulispora brunnea</name>
    <dbReference type="NCBI Taxonomy" id="2905690"/>
    <lineage>
        <taxon>Bacteria</taxon>
        <taxon>Pseudomonadati</taxon>
        <taxon>Myxococcota</taxon>
        <taxon>Myxococcia</taxon>
        <taxon>Myxococcales</taxon>
        <taxon>Sorangiineae</taxon>
        <taxon>Pendulisporaceae</taxon>
        <taxon>Pendulispora</taxon>
    </lineage>
</organism>
<evidence type="ECO:0000256" key="2">
    <source>
        <dbReference type="SAM" id="SignalP"/>
    </source>
</evidence>
<proteinExistence type="predicted"/>
<evidence type="ECO:0000313" key="4">
    <source>
        <dbReference type="Proteomes" id="UP001379533"/>
    </source>
</evidence>
<feature type="compositionally biased region" description="Low complexity" evidence="1">
    <location>
        <begin position="27"/>
        <end position="41"/>
    </location>
</feature>
<feature type="region of interest" description="Disordered" evidence="1">
    <location>
        <begin position="27"/>
        <end position="48"/>
    </location>
</feature>
<accession>A0ABZ2JZL3</accession>
<dbReference type="PROSITE" id="PS51257">
    <property type="entry name" value="PROKAR_LIPOPROTEIN"/>
    <property type="match status" value="1"/>
</dbReference>
<dbReference type="RefSeq" id="WP_394842550.1">
    <property type="nucleotide sequence ID" value="NZ_CP089982.1"/>
</dbReference>
<feature type="signal peptide" evidence="2">
    <location>
        <begin position="1"/>
        <end position="23"/>
    </location>
</feature>
<name>A0ABZ2JZL3_9BACT</name>